<feature type="transmembrane region" description="Helical" evidence="5">
    <location>
        <begin position="197"/>
        <end position="222"/>
    </location>
</feature>
<evidence type="ECO:0000256" key="2">
    <source>
        <dbReference type="ARBA" id="ARBA00022692"/>
    </source>
</evidence>
<dbReference type="Gene3D" id="1.20.1540.10">
    <property type="entry name" value="Rhomboid-like"/>
    <property type="match status" value="1"/>
</dbReference>
<dbReference type="SUPFAM" id="SSF144091">
    <property type="entry name" value="Rhomboid-like"/>
    <property type="match status" value="1"/>
</dbReference>
<evidence type="ECO:0000259" key="6">
    <source>
        <dbReference type="Pfam" id="PF01694"/>
    </source>
</evidence>
<dbReference type="InterPro" id="IPR022764">
    <property type="entry name" value="Peptidase_S54_rhomboid_dom"/>
</dbReference>
<name>A0A1I3QWZ0_9RHOB</name>
<reference evidence="7 8" key="1">
    <citation type="submission" date="2016-10" db="EMBL/GenBank/DDBJ databases">
        <authorList>
            <person name="de Groot N.N."/>
        </authorList>
    </citation>
    <scope>NUCLEOTIDE SEQUENCE [LARGE SCALE GENOMIC DNA]</scope>
    <source>
        <strain evidence="7 8">DSM 19073</strain>
    </source>
</reference>
<feature type="transmembrane region" description="Helical" evidence="5">
    <location>
        <begin position="139"/>
        <end position="158"/>
    </location>
</feature>
<gene>
    <name evidence="7" type="ORF">SAMN04488095_2673</name>
</gene>
<dbReference type="STRING" id="390807.SAMN04488095_2673"/>
<feature type="transmembrane region" description="Helical" evidence="5">
    <location>
        <begin position="83"/>
        <end position="102"/>
    </location>
</feature>
<dbReference type="GO" id="GO:0016020">
    <property type="term" value="C:membrane"/>
    <property type="evidence" value="ECO:0007669"/>
    <property type="project" value="UniProtKB-SubCell"/>
</dbReference>
<dbReference type="EMBL" id="FORA01000003">
    <property type="protein sequence ID" value="SFJ37657.1"/>
    <property type="molecule type" value="Genomic_DNA"/>
</dbReference>
<evidence type="ECO:0000256" key="3">
    <source>
        <dbReference type="ARBA" id="ARBA00022989"/>
    </source>
</evidence>
<comment type="subcellular location">
    <subcellularLocation>
        <location evidence="1">Membrane</location>
        <topology evidence="1">Multi-pass membrane protein</topology>
    </subcellularLocation>
</comment>
<feature type="transmembrane region" description="Helical" evidence="5">
    <location>
        <begin position="114"/>
        <end position="133"/>
    </location>
</feature>
<dbReference type="Pfam" id="PF01694">
    <property type="entry name" value="Rhomboid"/>
    <property type="match status" value="1"/>
</dbReference>
<feature type="domain" description="Peptidase S54 rhomboid" evidence="6">
    <location>
        <begin position="73"/>
        <end position="216"/>
    </location>
</feature>
<keyword evidence="3 5" id="KW-1133">Transmembrane helix</keyword>
<feature type="transmembrane region" description="Helical" evidence="5">
    <location>
        <begin position="170"/>
        <end position="191"/>
    </location>
</feature>
<dbReference type="AlphaFoldDB" id="A0A1I3QWZ0"/>
<accession>A0A1I3QWZ0</accession>
<proteinExistence type="predicted"/>
<keyword evidence="8" id="KW-1185">Reference proteome</keyword>
<protein>
    <submittedName>
        <fullName evidence="7">Rhomboid family protein</fullName>
    </submittedName>
</protein>
<keyword evidence="2 5" id="KW-0812">Transmembrane</keyword>
<feature type="transmembrane region" description="Helical" evidence="5">
    <location>
        <begin position="12"/>
        <end position="37"/>
    </location>
</feature>
<evidence type="ECO:0000313" key="8">
    <source>
        <dbReference type="Proteomes" id="UP000199110"/>
    </source>
</evidence>
<evidence type="ECO:0000256" key="1">
    <source>
        <dbReference type="ARBA" id="ARBA00004141"/>
    </source>
</evidence>
<evidence type="ECO:0000313" key="7">
    <source>
        <dbReference type="EMBL" id="SFJ37657.1"/>
    </source>
</evidence>
<dbReference type="InterPro" id="IPR035952">
    <property type="entry name" value="Rhomboid-like_sf"/>
</dbReference>
<organism evidence="7 8">
    <name type="scientific">Jannaschia pohangensis</name>
    <dbReference type="NCBI Taxonomy" id="390807"/>
    <lineage>
        <taxon>Bacteria</taxon>
        <taxon>Pseudomonadati</taxon>
        <taxon>Pseudomonadota</taxon>
        <taxon>Alphaproteobacteria</taxon>
        <taxon>Rhodobacterales</taxon>
        <taxon>Roseobacteraceae</taxon>
        <taxon>Jannaschia</taxon>
    </lineage>
</organism>
<keyword evidence="4 5" id="KW-0472">Membrane</keyword>
<dbReference type="Proteomes" id="UP000199110">
    <property type="component" value="Unassembled WGS sequence"/>
</dbReference>
<sequence>MDPRNQSPFNVLPPTVVALAIIILGIELIFQAGALGLAGGQQGPGWRITTLEQWSVSEVVWDWMFDTRSAPLDQLARFLTYPLLHGSLIEAGFVAVFVLAFGNAIAPVYDTWRFLLIFFGASIDGALAYLIFFDSPVPLFGGFPGAYGLIGAFTYLTLRGLTRADPSKAFVLLGFLIAIQPVFAIVTLSGLSFVPRWIAEIAGAATGYALAMILFPGAIAGFRDRMRQR</sequence>
<evidence type="ECO:0000256" key="4">
    <source>
        <dbReference type="ARBA" id="ARBA00023136"/>
    </source>
</evidence>
<dbReference type="GO" id="GO:0004252">
    <property type="term" value="F:serine-type endopeptidase activity"/>
    <property type="evidence" value="ECO:0007669"/>
    <property type="project" value="InterPro"/>
</dbReference>
<evidence type="ECO:0000256" key="5">
    <source>
        <dbReference type="SAM" id="Phobius"/>
    </source>
</evidence>